<sequence length="275" mass="28437">MSTLDLGIATDTDAFPSVDLTSAEIEYARERLGLDVLPVVLGGTALWDSVAEYDAAMHSAATSLAARDLLPGGEIHHGIAATLRTLTRPAWELALRSHNQGTLTRVCVAADETLCVEASFNEETRIYTLHKVVNPADAVVRALGPSEPMPIAVINAPTDMLSAALNAGPDADTVADALTQAGVPPVEAGQLGSAMVTCTSFTEIVGIPRGVGTENLPAGVVSVFNTAHGRVVASSSTSADGTQWSSISSGTPQRLRQAVNSLVELLSESPGAVSR</sequence>
<organism evidence="5">
    <name type="scientific">Nocardia globerula</name>
    <dbReference type="NCBI Taxonomy" id="1818"/>
    <lineage>
        <taxon>Bacteria</taxon>
        <taxon>Bacillati</taxon>
        <taxon>Actinomycetota</taxon>
        <taxon>Actinomycetes</taxon>
        <taxon>Mycobacteriales</taxon>
        <taxon>Nocardiaceae</taxon>
        <taxon>Nocardia</taxon>
    </lineage>
</organism>
<dbReference type="EMBL" id="VNIQ01000004">
    <property type="protein sequence ID" value="TYQ03878.1"/>
    <property type="molecule type" value="Genomic_DNA"/>
</dbReference>
<evidence type="ECO:0000313" key="5">
    <source>
        <dbReference type="EMBL" id="TYQ03878.1"/>
    </source>
</evidence>
<accession>A0A652YPZ3</accession>
<keyword evidence="3" id="KW-0963">Cytoplasm</keyword>
<protein>
    <submittedName>
        <fullName evidence="5">ESAT-6 protein secretion system EspG family protein</fullName>
    </submittedName>
</protein>
<name>A0A652YPZ3_NOCGL</name>
<evidence type="ECO:0000256" key="2">
    <source>
        <dbReference type="ARBA" id="ARBA00006411"/>
    </source>
</evidence>
<keyword evidence="4" id="KW-0143">Chaperone</keyword>
<dbReference type="AlphaFoldDB" id="A0A652YPZ3"/>
<gene>
    <name evidence="5" type="ORF">FNL38_104247</name>
</gene>
<evidence type="ECO:0000256" key="4">
    <source>
        <dbReference type="ARBA" id="ARBA00023186"/>
    </source>
</evidence>
<dbReference type="Pfam" id="PF14011">
    <property type="entry name" value="ESX-1_EspG"/>
    <property type="match status" value="1"/>
</dbReference>
<evidence type="ECO:0000256" key="3">
    <source>
        <dbReference type="ARBA" id="ARBA00022490"/>
    </source>
</evidence>
<comment type="similarity">
    <text evidence="2">Belongs to the EspG family.</text>
</comment>
<proteinExistence type="inferred from homology"/>
<dbReference type="InterPro" id="IPR025734">
    <property type="entry name" value="EspG"/>
</dbReference>
<evidence type="ECO:0000256" key="1">
    <source>
        <dbReference type="ARBA" id="ARBA00004496"/>
    </source>
</evidence>
<comment type="caution">
    <text evidence="5">The sequence shown here is derived from an EMBL/GenBank/DDBJ whole genome shotgun (WGS) entry which is preliminary data.</text>
</comment>
<reference evidence="5" key="1">
    <citation type="submission" date="2019-07" db="EMBL/GenBank/DDBJ databases">
        <title>Genomic Encyclopedia of Type Strains, Phase IV (KMG-IV): sequencing the most valuable type-strain genomes for metagenomic binning, comparative biology and taxonomic classification.</title>
        <authorList>
            <person name="Goeker M."/>
        </authorList>
    </citation>
    <scope>NUCLEOTIDE SEQUENCE</scope>
    <source>
        <strain evidence="5">DSM 44596</strain>
    </source>
</reference>
<comment type="subcellular location">
    <subcellularLocation>
        <location evidence="1">Cytoplasm</location>
    </subcellularLocation>
</comment>